<keyword evidence="8 12" id="KW-1133">Transmembrane helix</keyword>
<evidence type="ECO:0000313" key="13">
    <source>
        <dbReference type="EnsemblMetazoa" id="XP_022669909"/>
    </source>
</evidence>
<sequence>MDEYTREPCPWRIVDDAGGAFSMGLIGGGIFHSIKGYRNAPTGFSRRLAGSLTAIKTRAPFTGGQFAMWGGVFSTIDCSLAHIRKKEDPWNSIASGAITGGILAVRQGTGTMVGSAIIGGILLSLIEGAGILFTRMQSEQFKPISPLDMPLEGSSESANA</sequence>
<dbReference type="OrthoDB" id="2261329at2759"/>
<evidence type="ECO:0000256" key="7">
    <source>
        <dbReference type="ARBA" id="ARBA00022927"/>
    </source>
</evidence>
<dbReference type="AlphaFoldDB" id="A0A7M7MJ63"/>
<evidence type="ECO:0000256" key="9">
    <source>
        <dbReference type="ARBA" id="ARBA00023010"/>
    </source>
</evidence>
<evidence type="ECO:0000256" key="3">
    <source>
        <dbReference type="ARBA" id="ARBA00008444"/>
    </source>
</evidence>
<dbReference type="EnsemblMetazoa" id="XM_022814174">
    <property type="protein sequence ID" value="XP_022669909"/>
    <property type="gene ID" value="LOC111253925"/>
</dbReference>
<evidence type="ECO:0000256" key="6">
    <source>
        <dbReference type="ARBA" id="ARBA00022792"/>
    </source>
</evidence>
<dbReference type="GO" id="GO:0005744">
    <property type="term" value="C:TIM23 mitochondrial import inner membrane translocase complex"/>
    <property type="evidence" value="ECO:0007669"/>
    <property type="project" value="TreeGrafter"/>
</dbReference>
<protein>
    <recommendedName>
        <fullName evidence="15">Mitochondrial import inner membrane translocase subunit tim17</fullName>
    </recommendedName>
</protein>
<keyword evidence="7" id="KW-0653">Protein transport</keyword>
<dbReference type="KEGG" id="vde:111253925"/>
<evidence type="ECO:0000256" key="8">
    <source>
        <dbReference type="ARBA" id="ARBA00022989"/>
    </source>
</evidence>
<dbReference type="InParanoid" id="A0A7M7MJ63"/>
<comment type="similarity">
    <text evidence="3">Belongs to the Tim17/Tim22/Tim23 family.</text>
</comment>
<evidence type="ECO:0008006" key="15">
    <source>
        <dbReference type="Google" id="ProtNLM"/>
    </source>
</evidence>
<keyword evidence="5 12" id="KW-0812">Transmembrane</keyword>
<comment type="function">
    <text evidence="1">Essential component of the TIM23 complex, a complex that mediates the translocation of transit peptide-containing proteins across the mitochondrial inner membrane.</text>
</comment>
<dbReference type="GO" id="GO:0030150">
    <property type="term" value="P:protein import into mitochondrial matrix"/>
    <property type="evidence" value="ECO:0007669"/>
    <property type="project" value="TreeGrafter"/>
</dbReference>
<evidence type="ECO:0000256" key="2">
    <source>
        <dbReference type="ARBA" id="ARBA00004448"/>
    </source>
</evidence>
<keyword evidence="6" id="KW-0999">Mitochondrion inner membrane</keyword>
<proteinExistence type="inferred from homology"/>
<evidence type="ECO:0000256" key="11">
    <source>
        <dbReference type="ARBA" id="ARBA00023136"/>
    </source>
</evidence>
<evidence type="ECO:0000256" key="1">
    <source>
        <dbReference type="ARBA" id="ARBA00002959"/>
    </source>
</evidence>
<name>A0A7M7MJ63_VARDE</name>
<dbReference type="GeneID" id="111253925"/>
<keyword evidence="11 12" id="KW-0472">Membrane</keyword>
<keyword evidence="9" id="KW-0811">Translocation</keyword>
<keyword evidence="14" id="KW-1185">Reference proteome</keyword>
<dbReference type="OMA" id="IMFTRIS"/>
<evidence type="ECO:0000256" key="12">
    <source>
        <dbReference type="SAM" id="Phobius"/>
    </source>
</evidence>
<comment type="subcellular location">
    <subcellularLocation>
        <location evidence="2">Mitochondrion inner membrane</location>
        <topology evidence="2">Multi-pass membrane protein</topology>
    </subcellularLocation>
</comment>
<dbReference type="Pfam" id="PF02466">
    <property type="entry name" value="Tim17"/>
    <property type="match status" value="1"/>
</dbReference>
<organism evidence="13 14">
    <name type="scientific">Varroa destructor</name>
    <name type="common">Honeybee mite</name>
    <dbReference type="NCBI Taxonomy" id="109461"/>
    <lineage>
        <taxon>Eukaryota</taxon>
        <taxon>Metazoa</taxon>
        <taxon>Ecdysozoa</taxon>
        <taxon>Arthropoda</taxon>
        <taxon>Chelicerata</taxon>
        <taxon>Arachnida</taxon>
        <taxon>Acari</taxon>
        <taxon>Parasitiformes</taxon>
        <taxon>Mesostigmata</taxon>
        <taxon>Gamasina</taxon>
        <taxon>Dermanyssoidea</taxon>
        <taxon>Varroidae</taxon>
        <taxon>Varroa</taxon>
    </lineage>
</organism>
<accession>A0A7M7MJ63</accession>
<dbReference type="GO" id="GO:0008320">
    <property type="term" value="F:protein transmembrane transporter activity"/>
    <property type="evidence" value="ECO:0007669"/>
    <property type="project" value="TreeGrafter"/>
</dbReference>
<feature type="transmembrane region" description="Helical" evidence="12">
    <location>
        <begin position="112"/>
        <end position="133"/>
    </location>
</feature>
<evidence type="ECO:0000256" key="5">
    <source>
        <dbReference type="ARBA" id="ARBA00022692"/>
    </source>
</evidence>
<reference evidence="13" key="1">
    <citation type="submission" date="2021-01" db="UniProtKB">
        <authorList>
            <consortium name="EnsemblMetazoa"/>
        </authorList>
    </citation>
    <scope>IDENTIFICATION</scope>
</reference>
<dbReference type="RefSeq" id="XP_022669909.1">
    <property type="nucleotide sequence ID" value="XM_022814174.1"/>
</dbReference>
<evidence type="ECO:0000256" key="10">
    <source>
        <dbReference type="ARBA" id="ARBA00023128"/>
    </source>
</evidence>
<dbReference type="Proteomes" id="UP000594260">
    <property type="component" value="Unplaced"/>
</dbReference>
<evidence type="ECO:0000256" key="4">
    <source>
        <dbReference type="ARBA" id="ARBA00022448"/>
    </source>
</evidence>
<keyword evidence="10" id="KW-0496">Mitochondrion</keyword>
<dbReference type="FunCoup" id="A0A7M7MJ63">
    <property type="interactions" value="1406"/>
</dbReference>
<dbReference type="PANTHER" id="PTHR10485">
    <property type="entry name" value="MITOCHONDRIAL IMPORT INNER MEMBRANE TRANSLOCASE SUBUNIT TIM-17"/>
    <property type="match status" value="1"/>
</dbReference>
<evidence type="ECO:0000313" key="14">
    <source>
        <dbReference type="Proteomes" id="UP000594260"/>
    </source>
</evidence>
<dbReference type="PANTHER" id="PTHR10485:SF0">
    <property type="entry name" value="AT05822P-RELATED"/>
    <property type="match status" value="1"/>
</dbReference>
<keyword evidence="4" id="KW-0813">Transport</keyword>